<keyword evidence="1" id="KW-1133">Transmembrane helix</keyword>
<name>A0ABN9YG63_9DINO</name>
<keyword evidence="4" id="KW-1185">Reference proteome</keyword>
<protein>
    <recommendedName>
        <fullName evidence="5">Secreted protein</fullName>
    </recommendedName>
</protein>
<comment type="caution">
    <text evidence="3">The sequence shown here is derived from an EMBL/GenBank/DDBJ whole genome shotgun (WGS) entry which is preliminary data.</text>
</comment>
<feature type="chain" id="PRO_5046609853" description="Secreted protein" evidence="2">
    <location>
        <begin position="26"/>
        <end position="108"/>
    </location>
</feature>
<organism evidence="3 4">
    <name type="scientific">Prorocentrum cordatum</name>
    <dbReference type="NCBI Taxonomy" id="2364126"/>
    <lineage>
        <taxon>Eukaryota</taxon>
        <taxon>Sar</taxon>
        <taxon>Alveolata</taxon>
        <taxon>Dinophyceae</taxon>
        <taxon>Prorocentrales</taxon>
        <taxon>Prorocentraceae</taxon>
        <taxon>Prorocentrum</taxon>
    </lineage>
</organism>
<dbReference type="EMBL" id="CAUYUJ010022655">
    <property type="protein sequence ID" value="CAK0911856.1"/>
    <property type="molecule type" value="Genomic_DNA"/>
</dbReference>
<keyword evidence="1" id="KW-0472">Membrane</keyword>
<sequence length="108" mass="11237">MVAARSRSGSALGLVLMVLLCPIKAMEVLEVAMTTTADVEADGTVEVSMLTVTLGGRAALTRAAVVISIAMAAGLISPRYFVSMLSSGATTIQVLFLQCRSSPSMLMR</sequence>
<dbReference type="Proteomes" id="UP001189429">
    <property type="component" value="Unassembled WGS sequence"/>
</dbReference>
<evidence type="ECO:0000256" key="1">
    <source>
        <dbReference type="SAM" id="Phobius"/>
    </source>
</evidence>
<feature type="signal peptide" evidence="2">
    <location>
        <begin position="1"/>
        <end position="25"/>
    </location>
</feature>
<proteinExistence type="predicted"/>
<keyword evidence="1" id="KW-0812">Transmembrane</keyword>
<evidence type="ECO:0000313" key="3">
    <source>
        <dbReference type="EMBL" id="CAK0911856.1"/>
    </source>
</evidence>
<feature type="transmembrane region" description="Helical" evidence="1">
    <location>
        <begin position="59"/>
        <end position="77"/>
    </location>
</feature>
<reference evidence="3" key="1">
    <citation type="submission" date="2023-10" db="EMBL/GenBank/DDBJ databases">
        <authorList>
            <person name="Chen Y."/>
            <person name="Shah S."/>
            <person name="Dougan E. K."/>
            <person name="Thang M."/>
            <person name="Chan C."/>
        </authorList>
    </citation>
    <scope>NUCLEOTIDE SEQUENCE [LARGE SCALE GENOMIC DNA]</scope>
</reference>
<accession>A0ABN9YG63</accession>
<evidence type="ECO:0000256" key="2">
    <source>
        <dbReference type="SAM" id="SignalP"/>
    </source>
</evidence>
<evidence type="ECO:0008006" key="5">
    <source>
        <dbReference type="Google" id="ProtNLM"/>
    </source>
</evidence>
<evidence type="ECO:0000313" key="4">
    <source>
        <dbReference type="Proteomes" id="UP001189429"/>
    </source>
</evidence>
<gene>
    <name evidence="3" type="ORF">PCOR1329_LOCUS85602</name>
</gene>
<keyword evidence="2" id="KW-0732">Signal</keyword>